<reference evidence="3" key="1">
    <citation type="submission" date="2017-04" db="EMBL/GenBank/DDBJ databases">
        <authorList>
            <person name="Varghese N."/>
            <person name="Submissions S."/>
        </authorList>
    </citation>
    <scope>NUCLEOTIDE SEQUENCE [LARGE SCALE GENOMIC DNA]</scope>
    <source>
        <strain evidence="3">DSM 16512</strain>
    </source>
</reference>
<proteinExistence type="predicted"/>
<evidence type="ECO:0000256" key="1">
    <source>
        <dbReference type="SAM" id="MobiDB-lite"/>
    </source>
</evidence>
<feature type="region of interest" description="Disordered" evidence="1">
    <location>
        <begin position="12"/>
        <end position="34"/>
    </location>
</feature>
<protein>
    <submittedName>
        <fullName evidence="2">Ribbon-helix-helix protein, copG family</fullName>
    </submittedName>
</protein>
<dbReference type="Proteomes" id="UP000192602">
    <property type="component" value="Unassembled WGS sequence"/>
</dbReference>
<evidence type="ECO:0000313" key="3">
    <source>
        <dbReference type="Proteomes" id="UP000192602"/>
    </source>
</evidence>
<organism evidence="2 3">
    <name type="scientific">Nitratiruptor tergarcus DSM 16512</name>
    <dbReference type="NCBI Taxonomy" id="1069081"/>
    <lineage>
        <taxon>Bacteria</taxon>
        <taxon>Pseudomonadati</taxon>
        <taxon>Campylobacterota</taxon>
        <taxon>Epsilonproteobacteria</taxon>
        <taxon>Nautiliales</taxon>
        <taxon>Nitratiruptoraceae</taxon>
        <taxon>Nitratiruptor</taxon>
    </lineage>
</organism>
<dbReference type="AlphaFoldDB" id="A0A1W1WVG4"/>
<dbReference type="STRING" id="1069081.SAMN05660197_2021"/>
<accession>A0A1W1WVG4</accession>
<dbReference type="InterPro" id="IPR053842">
    <property type="entry name" value="NikA-like"/>
</dbReference>
<sequence length="74" mass="8581">MNKFANVITREIKTHTAIQKRGGRPKKNESEKRDQKITIALTKDEKRKLEEMAEEEGLSVGVFVRKTLKQQEVI</sequence>
<dbReference type="Pfam" id="PF21983">
    <property type="entry name" value="NikA-like"/>
    <property type="match status" value="1"/>
</dbReference>
<evidence type="ECO:0000313" key="2">
    <source>
        <dbReference type="EMBL" id="SMC10179.1"/>
    </source>
</evidence>
<dbReference type="EMBL" id="FWWZ01000002">
    <property type="protein sequence ID" value="SMC10179.1"/>
    <property type="molecule type" value="Genomic_DNA"/>
</dbReference>
<name>A0A1W1WVG4_9BACT</name>
<keyword evidence="3" id="KW-1185">Reference proteome</keyword>
<dbReference type="RefSeq" id="WP_084276635.1">
    <property type="nucleotide sequence ID" value="NZ_AP026672.1"/>
</dbReference>
<gene>
    <name evidence="2" type="ORF">SAMN05660197_2021</name>
</gene>